<evidence type="ECO:0008006" key="4">
    <source>
        <dbReference type="Google" id="ProtNLM"/>
    </source>
</evidence>
<proteinExistence type="predicted"/>
<dbReference type="AlphaFoldDB" id="A0A285MWX7"/>
<protein>
    <recommendedName>
        <fullName evidence="4">Copper chaperone PCu(A)C</fullName>
    </recommendedName>
</protein>
<name>A0A285MWX7_9FLAO</name>
<evidence type="ECO:0000313" key="3">
    <source>
        <dbReference type="Proteomes" id="UP000219048"/>
    </source>
</evidence>
<keyword evidence="1" id="KW-0732">Signal</keyword>
<evidence type="ECO:0000256" key="1">
    <source>
        <dbReference type="SAM" id="SignalP"/>
    </source>
</evidence>
<organism evidence="2 3">
    <name type="scientific">Flagellimonas pacifica</name>
    <dbReference type="NCBI Taxonomy" id="1247520"/>
    <lineage>
        <taxon>Bacteria</taxon>
        <taxon>Pseudomonadati</taxon>
        <taxon>Bacteroidota</taxon>
        <taxon>Flavobacteriia</taxon>
        <taxon>Flavobacteriales</taxon>
        <taxon>Flavobacteriaceae</taxon>
        <taxon>Flagellimonas</taxon>
    </lineage>
</organism>
<dbReference type="EMBL" id="OBEH01000006">
    <property type="protein sequence ID" value="SNZ01685.1"/>
    <property type="molecule type" value="Genomic_DNA"/>
</dbReference>
<dbReference type="Proteomes" id="UP000219048">
    <property type="component" value="Unassembled WGS sequence"/>
</dbReference>
<evidence type="ECO:0000313" key="2">
    <source>
        <dbReference type="EMBL" id="SNZ01685.1"/>
    </source>
</evidence>
<keyword evidence="3" id="KW-1185">Reference proteome</keyword>
<feature type="signal peptide" evidence="1">
    <location>
        <begin position="1"/>
        <end position="22"/>
    </location>
</feature>
<gene>
    <name evidence="2" type="ORF">SAMN06265377_3527</name>
</gene>
<reference evidence="3" key="1">
    <citation type="submission" date="2017-09" db="EMBL/GenBank/DDBJ databases">
        <authorList>
            <person name="Varghese N."/>
            <person name="Submissions S."/>
        </authorList>
    </citation>
    <scope>NUCLEOTIDE SEQUENCE [LARGE SCALE GENOMIC DNA]</scope>
    <source>
        <strain evidence="3">DSM 25885</strain>
    </source>
</reference>
<feature type="chain" id="PRO_5013148712" description="Copper chaperone PCu(A)C" evidence="1">
    <location>
        <begin position="23"/>
        <end position="134"/>
    </location>
</feature>
<sequence length="134" mass="15526">MTMKKTIATIILWIAFIGVSHAQEGTLFDYQIQKLDSVNYEMQFQLFNTANVQFIEVKFLEQGNELAMNVASLNQKKDGKFYLSCDGDEKMVSPGEMTMNFTHDFGMLQEHSVMVRLLDKDFNLIDSYQKVIEY</sequence>
<accession>A0A285MWX7</accession>